<dbReference type="InterPro" id="IPR009056">
    <property type="entry name" value="Cyt_c-like_dom"/>
</dbReference>
<evidence type="ECO:0000256" key="2">
    <source>
        <dbReference type="ARBA" id="ARBA00022723"/>
    </source>
</evidence>
<evidence type="ECO:0000259" key="5">
    <source>
        <dbReference type="PROSITE" id="PS51007"/>
    </source>
</evidence>
<dbReference type="OrthoDB" id="5324207at2"/>
<accession>A0A4V1LP35</accession>
<reference evidence="6 7" key="1">
    <citation type="submission" date="2017-10" db="EMBL/GenBank/DDBJ databases">
        <title>Genomics of the genus Arcobacter.</title>
        <authorList>
            <person name="Perez-Cataluna A."/>
            <person name="Figueras M.J."/>
        </authorList>
    </citation>
    <scope>NUCLEOTIDE SEQUENCE [LARGE SCALE GENOMIC DNA]</scope>
    <source>
        <strain evidence="6 7">CECT 8987</strain>
    </source>
</reference>
<sequence>MRLFIFICTALTFSFANVSDDYLSQLEQKIENFKGFDAKRGETIFTSTHMGKKGKAISCTSCHGTNLNESHKNFFTGKVIEPLSPKANPERLTKIKNIEKWLMRNFKDVYNREGTAQEKGDVITYILSKD</sequence>
<keyword evidence="1 4" id="KW-0349">Heme</keyword>
<dbReference type="Gene3D" id="1.10.760.10">
    <property type="entry name" value="Cytochrome c-like domain"/>
    <property type="match status" value="1"/>
</dbReference>
<dbReference type="GO" id="GO:0009055">
    <property type="term" value="F:electron transfer activity"/>
    <property type="evidence" value="ECO:0007669"/>
    <property type="project" value="InterPro"/>
</dbReference>
<proteinExistence type="predicted"/>
<comment type="caution">
    <text evidence="6">The sequence shown here is derived from an EMBL/GenBank/DDBJ whole genome shotgun (WGS) entry which is preliminary data.</text>
</comment>
<keyword evidence="7" id="KW-1185">Reference proteome</keyword>
<feature type="domain" description="Cytochrome c" evidence="5">
    <location>
        <begin position="36"/>
        <end position="130"/>
    </location>
</feature>
<dbReference type="InterPro" id="IPR036909">
    <property type="entry name" value="Cyt_c-like_dom_sf"/>
</dbReference>
<dbReference type="InterPro" id="IPR015170">
    <property type="entry name" value="DUF1924_SHP"/>
</dbReference>
<dbReference type="GO" id="GO:0046872">
    <property type="term" value="F:metal ion binding"/>
    <property type="evidence" value="ECO:0007669"/>
    <property type="project" value="UniProtKB-KW"/>
</dbReference>
<dbReference type="GO" id="GO:0020037">
    <property type="term" value="F:heme binding"/>
    <property type="evidence" value="ECO:0007669"/>
    <property type="project" value="InterPro"/>
</dbReference>
<keyword evidence="3 4" id="KW-0408">Iron</keyword>
<dbReference type="AlphaFoldDB" id="A0A4V1LP35"/>
<dbReference type="PROSITE" id="PS51007">
    <property type="entry name" value="CYTC"/>
    <property type="match status" value="1"/>
</dbReference>
<evidence type="ECO:0000256" key="3">
    <source>
        <dbReference type="ARBA" id="ARBA00023004"/>
    </source>
</evidence>
<evidence type="ECO:0000256" key="4">
    <source>
        <dbReference type="PROSITE-ProRule" id="PRU00433"/>
    </source>
</evidence>
<protein>
    <recommendedName>
        <fullName evidence="5">Cytochrome c domain-containing protein</fullName>
    </recommendedName>
</protein>
<evidence type="ECO:0000313" key="7">
    <source>
        <dbReference type="Proteomes" id="UP000290657"/>
    </source>
</evidence>
<dbReference type="Pfam" id="PF09086">
    <property type="entry name" value="DUF1924"/>
    <property type="match status" value="1"/>
</dbReference>
<organism evidence="6 7">
    <name type="scientific">Candidatus Marinarcus aquaticus</name>
    <dbReference type="NCBI Taxonomy" id="2044504"/>
    <lineage>
        <taxon>Bacteria</taxon>
        <taxon>Pseudomonadati</taxon>
        <taxon>Campylobacterota</taxon>
        <taxon>Epsilonproteobacteria</taxon>
        <taxon>Campylobacterales</taxon>
        <taxon>Arcobacteraceae</taxon>
        <taxon>Candidatus Marinarcus</taxon>
    </lineage>
</organism>
<keyword evidence="2 4" id="KW-0479">Metal-binding</keyword>
<dbReference type="Proteomes" id="UP000290657">
    <property type="component" value="Unassembled WGS sequence"/>
</dbReference>
<name>A0A4V1LP35_9BACT</name>
<dbReference type="EMBL" id="PDKN01000003">
    <property type="protein sequence ID" value="RXJ58140.1"/>
    <property type="molecule type" value="Genomic_DNA"/>
</dbReference>
<dbReference type="SUPFAM" id="SSF46626">
    <property type="entry name" value="Cytochrome c"/>
    <property type="match status" value="1"/>
</dbReference>
<evidence type="ECO:0000256" key="1">
    <source>
        <dbReference type="ARBA" id="ARBA00022617"/>
    </source>
</evidence>
<dbReference type="RefSeq" id="WP_128996003.1">
    <property type="nucleotide sequence ID" value="NZ_PDKN01000003.1"/>
</dbReference>
<evidence type="ECO:0000313" key="6">
    <source>
        <dbReference type="EMBL" id="RXJ58140.1"/>
    </source>
</evidence>
<gene>
    <name evidence="6" type="ORF">CRV04_06435</name>
</gene>